<feature type="domain" description="Large ribosomal subunit protein uL5 N-terminal" evidence="7">
    <location>
        <begin position="47"/>
        <end position="103"/>
    </location>
</feature>
<feature type="domain" description="Large ribosomal subunit protein uL5 C-terminal" evidence="8">
    <location>
        <begin position="108"/>
        <end position="200"/>
    </location>
</feature>
<dbReference type="RefSeq" id="WP_140944000.1">
    <property type="nucleotide sequence ID" value="NZ_FAOO01000001.1"/>
</dbReference>
<dbReference type="PANTHER" id="PTHR11994">
    <property type="entry name" value="60S RIBOSOMAL PROTEIN L11-RELATED"/>
    <property type="match status" value="1"/>
</dbReference>
<accession>A0A0S4MTU5</accession>
<dbReference type="GO" id="GO:0003735">
    <property type="term" value="F:structural constituent of ribosome"/>
    <property type="evidence" value="ECO:0007669"/>
    <property type="project" value="InterPro"/>
</dbReference>
<name>A0A0S4MTU5_9BACT</name>
<dbReference type="Proteomes" id="UP000320623">
    <property type="component" value="Unassembled WGS sequence"/>
</dbReference>
<dbReference type="InterPro" id="IPR020930">
    <property type="entry name" value="Ribosomal_uL5_bac-type"/>
</dbReference>
<evidence type="ECO:0000256" key="6">
    <source>
        <dbReference type="RuleBase" id="RU003930"/>
    </source>
</evidence>
<dbReference type="Gene3D" id="3.30.1440.10">
    <property type="match status" value="1"/>
</dbReference>
<keyword evidence="10" id="KW-1185">Reference proteome</keyword>
<sequence length="213" mass="24678">MAKEKKKKQEQEIQEVEETQEKVVPRLKKLYRDVIIPEMMKKFGYKSVMQVPRLVKIVVNMGVGQATQDPKLLEMAMKELAKITGQQPVIRRAKKSISNFKLRAGMAIGCKVTLRRERMYEFLDRLINAAIPRIRDFRGLSDKSFDGRGNYTLGIKEHIIFPEINVDEVERIFGMDITIVTTAKTDEEAYELLRLFGMPFRKREVVVEEKAVA</sequence>
<reference evidence="10" key="1">
    <citation type="submission" date="2015-11" db="EMBL/GenBank/DDBJ databases">
        <authorList>
            <person name="Varghese N."/>
        </authorList>
    </citation>
    <scope>NUCLEOTIDE SEQUENCE [LARGE SCALE GENOMIC DNA]</scope>
</reference>
<evidence type="ECO:0000256" key="3">
    <source>
        <dbReference type="ARBA" id="ARBA00023274"/>
    </source>
</evidence>
<evidence type="ECO:0000256" key="1">
    <source>
        <dbReference type="ARBA" id="ARBA00008553"/>
    </source>
</evidence>
<dbReference type="STRING" id="1643428.GCA_001442855_00188"/>
<comment type="similarity">
    <text evidence="1 5 6">Belongs to the universal ribosomal protein uL5 family.</text>
</comment>
<comment type="function">
    <text evidence="5">This is 1 of the proteins that bind and probably mediate the attachment of the 5S RNA into the large ribosomal subunit, where it forms part of the central protuberance. In the 70S ribosome it contacts protein S13 of the 30S subunit (bridge B1b), connecting the 2 subunits; this bridge is implicated in subunit movement. Contacts the P site tRNA; the 5S rRNA and some of its associated proteins might help stabilize positioning of ribosome-bound tRNAs.</text>
</comment>
<keyword evidence="3 5" id="KW-0687">Ribonucleoprotein</keyword>
<proteinExistence type="inferred from homology"/>
<dbReference type="AlphaFoldDB" id="A0A0S4MTU5"/>
<dbReference type="InterPro" id="IPR031310">
    <property type="entry name" value="Ribosomal_uL5_N"/>
</dbReference>
<gene>
    <name evidence="5" type="primary">rplE</name>
    <name evidence="9" type="ORF">JGI1_00199</name>
</gene>
<dbReference type="Pfam" id="PF00281">
    <property type="entry name" value="Ribosomal_L5"/>
    <property type="match status" value="1"/>
</dbReference>
<dbReference type="FunFam" id="3.30.1440.10:FF:000001">
    <property type="entry name" value="50S ribosomal protein L5"/>
    <property type="match status" value="1"/>
</dbReference>
<keyword evidence="5" id="KW-0699">rRNA-binding</keyword>
<dbReference type="Pfam" id="PF00673">
    <property type="entry name" value="Ribosomal_L5_C"/>
    <property type="match status" value="1"/>
</dbReference>
<dbReference type="InterPro" id="IPR031309">
    <property type="entry name" value="Ribosomal_uL5_C"/>
</dbReference>
<evidence type="ECO:0000259" key="7">
    <source>
        <dbReference type="Pfam" id="PF00281"/>
    </source>
</evidence>
<dbReference type="GO" id="GO:0006412">
    <property type="term" value="P:translation"/>
    <property type="evidence" value="ECO:0007669"/>
    <property type="project" value="UniProtKB-UniRule"/>
</dbReference>
<dbReference type="GO" id="GO:0005840">
    <property type="term" value="C:ribosome"/>
    <property type="evidence" value="ECO:0007669"/>
    <property type="project" value="UniProtKB-KW"/>
</dbReference>
<dbReference type="GO" id="GO:1990904">
    <property type="term" value="C:ribonucleoprotein complex"/>
    <property type="evidence" value="ECO:0007669"/>
    <property type="project" value="UniProtKB-KW"/>
</dbReference>
<dbReference type="SUPFAM" id="SSF55282">
    <property type="entry name" value="RL5-like"/>
    <property type="match status" value="1"/>
</dbReference>
<dbReference type="GO" id="GO:0000049">
    <property type="term" value="F:tRNA binding"/>
    <property type="evidence" value="ECO:0007669"/>
    <property type="project" value="UniProtKB-UniRule"/>
</dbReference>
<dbReference type="HAMAP" id="MF_01333_B">
    <property type="entry name" value="Ribosomal_uL5_B"/>
    <property type="match status" value="1"/>
</dbReference>
<dbReference type="InterPro" id="IPR022803">
    <property type="entry name" value="Ribosomal_uL5_dom_sf"/>
</dbReference>
<evidence type="ECO:0000313" key="10">
    <source>
        <dbReference type="Proteomes" id="UP000320623"/>
    </source>
</evidence>
<evidence type="ECO:0000313" key="9">
    <source>
        <dbReference type="EMBL" id="CUU01185.1"/>
    </source>
</evidence>
<keyword evidence="5" id="KW-0820">tRNA-binding</keyword>
<organism evidence="9 10">
    <name type="scientific">Candidatus Thermokryptus mobilis</name>
    <dbReference type="NCBI Taxonomy" id="1643428"/>
    <lineage>
        <taxon>Bacteria</taxon>
        <taxon>Pseudomonadati</taxon>
        <taxon>Candidatus Kryptoniota</taxon>
        <taxon>Candidatus Thermokryptus</taxon>
    </lineage>
</organism>
<dbReference type="EMBL" id="FAOO01000001">
    <property type="protein sequence ID" value="CUU01185.1"/>
    <property type="molecule type" value="Genomic_DNA"/>
</dbReference>
<dbReference type="PIRSF" id="PIRSF002161">
    <property type="entry name" value="Ribosomal_L5"/>
    <property type="match status" value="1"/>
</dbReference>
<dbReference type="InterPro" id="IPR002132">
    <property type="entry name" value="Ribosomal_uL5"/>
</dbReference>
<dbReference type="GO" id="GO:0019843">
    <property type="term" value="F:rRNA binding"/>
    <property type="evidence" value="ECO:0007669"/>
    <property type="project" value="UniProtKB-UniRule"/>
</dbReference>
<evidence type="ECO:0000259" key="8">
    <source>
        <dbReference type="Pfam" id="PF00673"/>
    </source>
</evidence>
<keyword evidence="5" id="KW-0694">RNA-binding</keyword>
<evidence type="ECO:0000256" key="5">
    <source>
        <dbReference type="HAMAP-Rule" id="MF_01333"/>
    </source>
</evidence>
<keyword evidence="2 5" id="KW-0689">Ribosomal protein</keyword>
<comment type="subunit">
    <text evidence="5">Part of the 50S ribosomal subunit; part of the 5S rRNA/L5/L18/L25 subcomplex. Contacts the 5S rRNA and the P site tRNA. Forms a bridge to the 30S subunit in the 70S ribosome.</text>
</comment>
<evidence type="ECO:0000256" key="2">
    <source>
        <dbReference type="ARBA" id="ARBA00022980"/>
    </source>
</evidence>
<evidence type="ECO:0000256" key="4">
    <source>
        <dbReference type="ARBA" id="ARBA00035245"/>
    </source>
</evidence>
<dbReference type="NCBIfam" id="NF000585">
    <property type="entry name" value="PRK00010.1"/>
    <property type="match status" value="1"/>
</dbReference>
<protein>
    <recommendedName>
        <fullName evidence="4 5">Large ribosomal subunit protein uL5</fullName>
    </recommendedName>
</protein>
<dbReference type="OrthoDB" id="9806626at2"/>